<dbReference type="PANTHER" id="PTHR44809">
    <property type="match status" value="1"/>
</dbReference>
<evidence type="ECO:0000313" key="3">
    <source>
        <dbReference type="Proteomes" id="UP000245468"/>
    </source>
</evidence>
<dbReference type="EMBL" id="CP029346">
    <property type="protein sequence ID" value="AWL08140.1"/>
    <property type="molecule type" value="Genomic_DNA"/>
</dbReference>
<dbReference type="SMART" id="SM00028">
    <property type="entry name" value="TPR"/>
    <property type="match status" value="2"/>
</dbReference>
<dbReference type="PANTHER" id="PTHR44809:SF1">
    <property type="entry name" value="PROTEIN O-MANNOSYL-TRANSFERASE TMTC1"/>
    <property type="match status" value="1"/>
</dbReference>
<sequence length="288" mass="31532">MKKSYVIILVIGLGLTALIFQLPKGNVSNTTSNAPAGGANRDAKGDDHQDEHTAESATKSEDTHAAPLTNAQQAAVAKLKSELSQAKTEVSQSSVLDKLINTFVGANHYDSAAYYAGQFADQHPALNNFLRAGQLYFEAQTYALNPTKGKAMGEKARVYFEQVLSKDPSNLLVKTNLAMTYVDTPTPMKGITLLREVIEQEPTFVPALFNLGILSIKSNQFGKGQERFTQILKLEPTNYKAALNLGFCLAQLDKLDEAKKVLRMVLDKSKDPEETKAAQELLAEMQKH</sequence>
<feature type="compositionally biased region" description="Basic and acidic residues" evidence="1">
    <location>
        <begin position="41"/>
        <end position="64"/>
    </location>
</feature>
<dbReference type="InterPro" id="IPR019734">
    <property type="entry name" value="TPR_rpt"/>
</dbReference>
<protein>
    <submittedName>
        <fullName evidence="2">Uncharacterized protein</fullName>
    </submittedName>
</protein>
<proteinExistence type="predicted"/>
<reference evidence="3" key="1">
    <citation type="submission" date="2018-05" db="EMBL/GenBank/DDBJ databases">
        <title>Pseudarcicella sp. HME7025 Genome sequencing and assembly.</title>
        <authorList>
            <person name="Kim H."/>
            <person name="Kang H."/>
            <person name="Joh K."/>
        </authorList>
    </citation>
    <scope>NUCLEOTIDE SEQUENCE [LARGE SCALE GENOMIC DNA]</scope>
    <source>
        <strain evidence="3">HME7025</strain>
    </source>
</reference>
<dbReference type="KEGG" id="psez:HME7025_00257"/>
<accession>A0A2S2DSX8</accession>
<keyword evidence="3" id="KW-1185">Reference proteome</keyword>
<feature type="region of interest" description="Disordered" evidence="1">
    <location>
        <begin position="31"/>
        <end position="66"/>
    </location>
</feature>
<dbReference type="Pfam" id="PF14559">
    <property type="entry name" value="TPR_19"/>
    <property type="match status" value="1"/>
</dbReference>
<dbReference type="RefSeq" id="WP_109321910.1">
    <property type="nucleotide sequence ID" value="NZ_CP029346.1"/>
</dbReference>
<dbReference type="Proteomes" id="UP000245468">
    <property type="component" value="Chromosome"/>
</dbReference>
<dbReference type="AlphaFoldDB" id="A0A2S2DSX8"/>
<dbReference type="PROSITE" id="PS50005">
    <property type="entry name" value="TPR"/>
    <property type="match status" value="1"/>
</dbReference>
<gene>
    <name evidence="2" type="ORF">HME7025_00257</name>
</gene>
<dbReference type="Gene3D" id="1.25.40.10">
    <property type="entry name" value="Tetratricopeptide repeat domain"/>
    <property type="match status" value="1"/>
</dbReference>
<evidence type="ECO:0000256" key="1">
    <source>
        <dbReference type="SAM" id="MobiDB-lite"/>
    </source>
</evidence>
<dbReference type="SUPFAM" id="SSF48452">
    <property type="entry name" value="TPR-like"/>
    <property type="match status" value="1"/>
</dbReference>
<organism evidence="2 3">
    <name type="scientific">Aquirufa nivalisilvae</name>
    <dbReference type="NCBI Taxonomy" id="2516557"/>
    <lineage>
        <taxon>Bacteria</taxon>
        <taxon>Pseudomonadati</taxon>
        <taxon>Bacteroidota</taxon>
        <taxon>Cytophagia</taxon>
        <taxon>Cytophagales</taxon>
        <taxon>Flectobacillaceae</taxon>
        <taxon>Aquirufa</taxon>
    </lineage>
</organism>
<dbReference type="OrthoDB" id="1490552at2"/>
<name>A0A2S2DSX8_9BACT</name>
<evidence type="ECO:0000313" key="2">
    <source>
        <dbReference type="EMBL" id="AWL08140.1"/>
    </source>
</evidence>
<dbReference type="InterPro" id="IPR011990">
    <property type="entry name" value="TPR-like_helical_dom_sf"/>
</dbReference>
<dbReference type="InterPro" id="IPR052943">
    <property type="entry name" value="TMTC_O-mannosyl-trnsfr"/>
</dbReference>